<dbReference type="Proteomes" id="UP000738349">
    <property type="component" value="Unassembled WGS sequence"/>
</dbReference>
<dbReference type="EMBL" id="JAGMUV010000003">
    <property type="protein sequence ID" value="KAH7165165.1"/>
    <property type="molecule type" value="Genomic_DNA"/>
</dbReference>
<comment type="caution">
    <text evidence="2">The sequence shown here is derived from an EMBL/GenBank/DDBJ whole genome shotgun (WGS) entry which is preliminary data.</text>
</comment>
<proteinExistence type="predicted"/>
<name>A0A9P9FK20_9HYPO</name>
<dbReference type="OrthoDB" id="3535343at2759"/>
<keyword evidence="3" id="KW-1185">Reference proteome</keyword>
<protein>
    <submittedName>
        <fullName evidence="2">Uncharacterized protein</fullName>
    </submittedName>
</protein>
<evidence type="ECO:0000313" key="3">
    <source>
        <dbReference type="Proteomes" id="UP000738349"/>
    </source>
</evidence>
<dbReference type="AlphaFoldDB" id="A0A9P9FK20"/>
<feature type="signal peptide" evidence="1">
    <location>
        <begin position="1"/>
        <end position="20"/>
    </location>
</feature>
<gene>
    <name evidence="2" type="ORF">EDB81DRAFT_917131</name>
</gene>
<reference evidence="2" key="1">
    <citation type="journal article" date="2021" name="Nat. Commun.">
        <title>Genetic determinants of endophytism in the Arabidopsis root mycobiome.</title>
        <authorList>
            <person name="Mesny F."/>
            <person name="Miyauchi S."/>
            <person name="Thiergart T."/>
            <person name="Pickel B."/>
            <person name="Atanasova L."/>
            <person name="Karlsson M."/>
            <person name="Huettel B."/>
            <person name="Barry K.W."/>
            <person name="Haridas S."/>
            <person name="Chen C."/>
            <person name="Bauer D."/>
            <person name="Andreopoulos W."/>
            <person name="Pangilinan J."/>
            <person name="LaButti K."/>
            <person name="Riley R."/>
            <person name="Lipzen A."/>
            <person name="Clum A."/>
            <person name="Drula E."/>
            <person name="Henrissat B."/>
            <person name="Kohler A."/>
            <person name="Grigoriev I.V."/>
            <person name="Martin F.M."/>
            <person name="Hacquard S."/>
        </authorList>
    </citation>
    <scope>NUCLEOTIDE SEQUENCE</scope>
    <source>
        <strain evidence="2">MPI-CAGE-AT-0147</strain>
    </source>
</reference>
<keyword evidence="1" id="KW-0732">Signal</keyword>
<feature type="chain" id="PRO_5040216936" evidence="1">
    <location>
        <begin position="21"/>
        <end position="208"/>
    </location>
</feature>
<organism evidence="2 3">
    <name type="scientific">Dactylonectria macrodidyma</name>
    <dbReference type="NCBI Taxonomy" id="307937"/>
    <lineage>
        <taxon>Eukaryota</taxon>
        <taxon>Fungi</taxon>
        <taxon>Dikarya</taxon>
        <taxon>Ascomycota</taxon>
        <taxon>Pezizomycotina</taxon>
        <taxon>Sordariomycetes</taxon>
        <taxon>Hypocreomycetidae</taxon>
        <taxon>Hypocreales</taxon>
        <taxon>Nectriaceae</taxon>
        <taxon>Dactylonectria</taxon>
    </lineage>
</organism>
<evidence type="ECO:0000313" key="2">
    <source>
        <dbReference type="EMBL" id="KAH7165165.1"/>
    </source>
</evidence>
<sequence>MYYLSLLLTTLASATTVASSCRPFPSSMNAFSADFQQPEPPRVKSEFETSFVQHKWNQNLSHITTGYIINSPAQGVVRADEAFNGMLASSLFRYSNVTQDGLVDNVLTTYNPNSTKPEVWRGYVNSNFPLFGQDLLIQAGAVFSGLVRRQFVPGQVAAWSLLYQGAIPVTVFVDSCGTVVGYDYFSLGLRTRVVTEFFNIRLGVTKSG</sequence>
<evidence type="ECO:0000256" key="1">
    <source>
        <dbReference type="SAM" id="SignalP"/>
    </source>
</evidence>
<accession>A0A9P9FK20</accession>